<dbReference type="PANTHER" id="PTHR33164:SF5">
    <property type="entry name" value="ORGANIC HYDROPEROXIDE RESISTANCE TRANSCRIPTIONAL REGULATOR"/>
    <property type="match status" value="1"/>
</dbReference>
<dbReference type="AlphaFoldDB" id="A0A1I1RCV3"/>
<keyword evidence="2" id="KW-0963">Cytoplasm</keyword>
<dbReference type="EMBL" id="FOLO01000048">
    <property type="protein sequence ID" value="SFD32062.1"/>
    <property type="molecule type" value="Genomic_DNA"/>
</dbReference>
<evidence type="ECO:0000256" key="2">
    <source>
        <dbReference type="ARBA" id="ARBA00022490"/>
    </source>
</evidence>
<dbReference type="GO" id="GO:0005737">
    <property type="term" value="C:cytoplasm"/>
    <property type="evidence" value="ECO:0007669"/>
    <property type="project" value="UniProtKB-SubCell"/>
</dbReference>
<dbReference type="SUPFAM" id="SSF46785">
    <property type="entry name" value="Winged helix' DNA-binding domain"/>
    <property type="match status" value="1"/>
</dbReference>
<dbReference type="GO" id="GO:0006950">
    <property type="term" value="P:response to stress"/>
    <property type="evidence" value="ECO:0007669"/>
    <property type="project" value="TreeGrafter"/>
</dbReference>
<dbReference type="Pfam" id="PF22381">
    <property type="entry name" value="Staph_reg_Sar_Rot"/>
    <property type="match status" value="1"/>
</dbReference>
<dbReference type="InterPro" id="IPR039422">
    <property type="entry name" value="MarR/SlyA-like"/>
</dbReference>
<keyword evidence="3" id="KW-0805">Transcription regulation</keyword>
<dbReference type="Gene3D" id="1.10.10.10">
    <property type="entry name" value="Winged helix-like DNA-binding domain superfamily/Winged helix DNA-binding domain"/>
    <property type="match status" value="1"/>
</dbReference>
<evidence type="ECO:0000256" key="5">
    <source>
        <dbReference type="ARBA" id="ARBA00023163"/>
    </source>
</evidence>
<evidence type="ECO:0000256" key="1">
    <source>
        <dbReference type="ARBA" id="ARBA00004496"/>
    </source>
</evidence>
<gene>
    <name evidence="7" type="ORF">SAMN02745724_04197</name>
</gene>
<reference evidence="7 8" key="1">
    <citation type="submission" date="2016-10" db="EMBL/GenBank/DDBJ databases">
        <authorList>
            <person name="de Groot N.N."/>
        </authorList>
    </citation>
    <scope>NUCLEOTIDE SEQUENCE [LARGE SCALE GENOMIC DNA]</scope>
    <source>
        <strain evidence="7 8">DSM 6059</strain>
    </source>
</reference>
<evidence type="ECO:0000313" key="7">
    <source>
        <dbReference type="EMBL" id="SFD32062.1"/>
    </source>
</evidence>
<organism evidence="7 8">
    <name type="scientific">Pseudoalteromonas denitrificans DSM 6059</name>
    <dbReference type="NCBI Taxonomy" id="1123010"/>
    <lineage>
        <taxon>Bacteria</taxon>
        <taxon>Pseudomonadati</taxon>
        <taxon>Pseudomonadota</taxon>
        <taxon>Gammaproteobacteria</taxon>
        <taxon>Alteromonadales</taxon>
        <taxon>Pseudoalteromonadaceae</taxon>
        <taxon>Pseudoalteromonas</taxon>
    </lineage>
</organism>
<protein>
    <submittedName>
        <fullName evidence="7">DNA-binding transcriptional regulator, MarR family</fullName>
    </submittedName>
</protein>
<feature type="domain" description="HTH marR-type" evidence="6">
    <location>
        <begin position="10"/>
        <end position="140"/>
    </location>
</feature>
<dbReference type="STRING" id="1123010.SAMN02745724_04197"/>
<dbReference type="InterPro" id="IPR000835">
    <property type="entry name" value="HTH_MarR-typ"/>
</dbReference>
<dbReference type="InterPro" id="IPR036390">
    <property type="entry name" value="WH_DNA-bd_sf"/>
</dbReference>
<dbReference type="FunFam" id="1.10.10.10:FF:000163">
    <property type="entry name" value="MarR family transcriptional regulator"/>
    <property type="match status" value="1"/>
</dbReference>
<comment type="subcellular location">
    <subcellularLocation>
        <location evidence="1">Cytoplasm</location>
    </subcellularLocation>
</comment>
<dbReference type="GO" id="GO:0003700">
    <property type="term" value="F:DNA-binding transcription factor activity"/>
    <property type="evidence" value="ECO:0007669"/>
    <property type="project" value="InterPro"/>
</dbReference>
<keyword evidence="8" id="KW-1185">Reference proteome</keyword>
<keyword evidence="5" id="KW-0804">Transcription</keyword>
<keyword evidence="4 7" id="KW-0238">DNA-binding</keyword>
<evidence type="ECO:0000256" key="3">
    <source>
        <dbReference type="ARBA" id="ARBA00023015"/>
    </source>
</evidence>
<sequence length="144" mass="16330">MNTDKQLNLDNQLCFALYSTSLAMTQLYKKHLSPLDLTYPQYTVMLILWEKDGLSLKTIADRLGQKSGSLTPVIKRMEADNLIKRVRGSEDDRSLSIELTLKGHTLKEQGKHVNQCVAQTCGIAIDEITTLKEQLVKLRKNLLK</sequence>
<dbReference type="OrthoDB" id="9806864at2"/>
<dbReference type="InterPro" id="IPR055166">
    <property type="entry name" value="Transc_reg_Sar_Rot_HTH"/>
</dbReference>
<dbReference type="SMART" id="SM00347">
    <property type="entry name" value="HTH_MARR"/>
    <property type="match status" value="1"/>
</dbReference>
<dbReference type="GO" id="GO:0003677">
    <property type="term" value="F:DNA binding"/>
    <property type="evidence" value="ECO:0007669"/>
    <property type="project" value="UniProtKB-KW"/>
</dbReference>
<dbReference type="RefSeq" id="WP_091989320.1">
    <property type="nucleotide sequence ID" value="NZ_FOLO01000048.1"/>
</dbReference>
<dbReference type="PANTHER" id="PTHR33164">
    <property type="entry name" value="TRANSCRIPTIONAL REGULATOR, MARR FAMILY"/>
    <property type="match status" value="1"/>
</dbReference>
<dbReference type="Proteomes" id="UP000198862">
    <property type="component" value="Unassembled WGS sequence"/>
</dbReference>
<dbReference type="InterPro" id="IPR036388">
    <property type="entry name" value="WH-like_DNA-bd_sf"/>
</dbReference>
<proteinExistence type="predicted"/>
<accession>A0A1I1RCV3</accession>
<name>A0A1I1RCV3_9GAMM</name>
<evidence type="ECO:0000256" key="4">
    <source>
        <dbReference type="ARBA" id="ARBA00023125"/>
    </source>
</evidence>
<dbReference type="PROSITE" id="PS50995">
    <property type="entry name" value="HTH_MARR_2"/>
    <property type="match status" value="1"/>
</dbReference>
<evidence type="ECO:0000259" key="6">
    <source>
        <dbReference type="PROSITE" id="PS50995"/>
    </source>
</evidence>
<evidence type="ECO:0000313" key="8">
    <source>
        <dbReference type="Proteomes" id="UP000198862"/>
    </source>
</evidence>